<keyword evidence="1" id="KW-1133">Transmembrane helix</keyword>
<gene>
    <name evidence="2" type="ORF">C7B82_09620</name>
</gene>
<accession>A0A2T1EB82</accession>
<comment type="caution">
    <text evidence="2">The sequence shown here is derived from an EMBL/GenBank/DDBJ whole genome shotgun (WGS) entry which is preliminary data.</text>
</comment>
<evidence type="ECO:0000313" key="3">
    <source>
        <dbReference type="Proteomes" id="UP000239576"/>
    </source>
</evidence>
<reference evidence="3" key="1">
    <citation type="submission" date="2018-02" db="EMBL/GenBank/DDBJ databases">
        <authorList>
            <person name="Moore K."/>
            <person name="Momper L."/>
        </authorList>
    </citation>
    <scope>NUCLEOTIDE SEQUENCE [LARGE SCALE GENOMIC DNA]</scope>
    <source>
        <strain evidence="3">ULC18</strain>
    </source>
</reference>
<evidence type="ECO:0000256" key="1">
    <source>
        <dbReference type="SAM" id="Phobius"/>
    </source>
</evidence>
<evidence type="ECO:0000313" key="2">
    <source>
        <dbReference type="EMBL" id="PSB30022.1"/>
    </source>
</evidence>
<feature type="transmembrane region" description="Helical" evidence="1">
    <location>
        <begin position="45"/>
        <end position="71"/>
    </location>
</feature>
<feature type="transmembrane region" description="Helical" evidence="1">
    <location>
        <begin position="6"/>
        <end position="24"/>
    </location>
</feature>
<name>A0A2T1EB82_9CYAN</name>
<reference evidence="2 3" key="2">
    <citation type="submission" date="2018-03" db="EMBL/GenBank/DDBJ databases">
        <title>The ancient ancestry and fast evolution of plastids.</title>
        <authorList>
            <person name="Moore K.R."/>
            <person name="Magnabosco C."/>
            <person name="Momper L."/>
            <person name="Gold D.A."/>
            <person name="Bosak T."/>
            <person name="Fournier G.P."/>
        </authorList>
    </citation>
    <scope>NUCLEOTIDE SEQUENCE [LARGE SCALE GENOMIC DNA]</scope>
    <source>
        <strain evidence="2 3">ULC18</strain>
    </source>
</reference>
<dbReference type="EMBL" id="PVWK01000056">
    <property type="protein sequence ID" value="PSB30022.1"/>
    <property type="molecule type" value="Genomic_DNA"/>
</dbReference>
<dbReference type="AlphaFoldDB" id="A0A2T1EB82"/>
<keyword evidence="1" id="KW-0812">Transmembrane</keyword>
<sequence>MTLFLYSHLGSVPLLALLFTAAYIQGKWSLWSDLFRQQSRKLYPSLLITYLMQMVVVGIFSLLSSGVARLFG</sequence>
<protein>
    <submittedName>
        <fullName evidence="2">Uncharacterized protein</fullName>
    </submittedName>
</protein>
<dbReference type="Proteomes" id="UP000239576">
    <property type="component" value="Unassembled WGS sequence"/>
</dbReference>
<organism evidence="2 3">
    <name type="scientific">Stenomitos frigidus ULC18</name>
    <dbReference type="NCBI Taxonomy" id="2107698"/>
    <lineage>
        <taxon>Bacteria</taxon>
        <taxon>Bacillati</taxon>
        <taxon>Cyanobacteriota</taxon>
        <taxon>Cyanophyceae</taxon>
        <taxon>Leptolyngbyales</taxon>
        <taxon>Leptolyngbyaceae</taxon>
        <taxon>Stenomitos</taxon>
    </lineage>
</organism>
<dbReference type="OrthoDB" id="578728at2"/>
<dbReference type="RefSeq" id="WP_106256087.1">
    <property type="nucleotide sequence ID" value="NZ_CAWNSW010000006.1"/>
</dbReference>
<keyword evidence="1" id="KW-0472">Membrane</keyword>
<keyword evidence="3" id="KW-1185">Reference proteome</keyword>
<proteinExistence type="predicted"/>